<dbReference type="PROSITE" id="PS50071">
    <property type="entry name" value="HOMEOBOX_2"/>
    <property type="match status" value="1"/>
</dbReference>
<dbReference type="InterPro" id="IPR001356">
    <property type="entry name" value="HD"/>
</dbReference>
<proteinExistence type="predicted"/>
<feature type="region of interest" description="Disordered" evidence="4">
    <location>
        <begin position="390"/>
        <end position="450"/>
    </location>
</feature>
<dbReference type="GO" id="GO:0005634">
    <property type="term" value="C:nucleus"/>
    <property type="evidence" value="ECO:0007669"/>
    <property type="project" value="UniProtKB-SubCell"/>
</dbReference>
<comment type="subcellular location">
    <subcellularLocation>
        <location evidence="1 2 3">Nucleus</location>
    </subcellularLocation>
</comment>
<dbReference type="Proteomes" id="UP001175271">
    <property type="component" value="Unassembled WGS sequence"/>
</dbReference>
<name>A0AA39HJJ3_9BILA</name>
<dbReference type="SUPFAM" id="SSF46689">
    <property type="entry name" value="Homeodomain-like"/>
    <property type="match status" value="1"/>
</dbReference>
<keyword evidence="7" id="KW-1185">Reference proteome</keyword>
<organism evidence="6 7">
    <name type="scientific">Steinernema hermaphroditum</name>
    <dbReference type="NCBI Taxonomy" id="289476"/>
    <lineage>
        <taxon>Eukaryota</taxon>
        <taxon>Metazoa</taxon>
        <taxon>Ecdysozoa</taxon>
        <taxon>Nematoda</taxon>
        <taxon>Chromadorea</taxon>
        <taxon>Rhabditida</taxon>
        <taxon>Tylenchina</taxon>
        <taxon>Panagrolaimomorpha</taxon>
        <taxon>Strongyloidoidea</taxon>
        <taxon>Steinernematidae</taxon>
        <taxon>Steinernema</taxon>
    </lineage>
</organism>
<evidence type="ECO:0000313" key="7">
    <source>
        <dbReference type="Proteomes" id="UP001175271"/>
    </source>
</evidence>
<protein>
    <recommendedName>
        <fullName evidence="5">Homeobox domain-containing protein</fullName>
    </recommendedName>
</protein>
<feature type="DNA-binding region" description="Homeobox" evidence="2">
    <location>
        <begin position="334"/>
        <end position="393"/>
    </location>
</feature>
<evidence type="ECO:0000256" key="4">
    <source>
        <dbReference type="SAM" id="MobiDB-lite"/>
    </source>
</evidence>
<feature type="region of interest" description="Disordered" evidence="4">
    <location>
        <begin position="301"/>
        <end position="364"/>
    </location>
</feature>
<sequence>MSRFDDLISASLVALEIEKWKEFKQNELGHLDIDDDCSYEREYLVHRLVAKESFSTVGEEDLDAEPMEADSSEFMVASPTISSVSVGLSSESTPSPISMRSSSEGFVEDMSSVASPDAVSSDSTGILSPRSPLSLPDSADPPCPPIEAGSESSESLTGEPDRFDSTVLAVSESLECAPSGEVNSLPTSVESSSDSKEPESSTSVTDPESPFSGETPASSDSSSSDPSATDSEENVVKSPTESRHPSENRSSSPSSADDPAPAPSDSINLASSTADIITKSPDIAPVDFSMSAQMELILEDVSEAGSDYNPGPSSSPRKDMDSPQLNDSTASSKDKKQKRRMSSTQTIRLNEVFAKKRKPSQREMDDLAMELKVEVDRVQKWFIYKRCKSKNKSVLEEKAKSSTSKPSLKSSVLLKRSSNSTVSKPTPEKTVSEELATSEPEKKTMSPPSSVKAFDTILKSIMHLHNSPQSDPKPKSKGTILLDHLPRQRSVIRKRDKFTTKQMLALRDALRSKDKSSQKRIAELSKATGLSEVEMRRFVNMRSE</sequence>
<evidence type="ECO:0000313" key="6">
    <source>
        <dbReference type="EMBL" id="KAK0407033.1"/>
    </source>
</evidence>
<comment type="caution">
    <text evidence="6">The sequence shown here is derived from an EMBL/GenBank/DDBJ whole genome shotgun (WGS) entry which is preliminary data.</text>
</comment>
<evidence type="ECO:0000256" key="3">
    <source>
        <dbReference type="RuleBase" id="RU000682"/>
    </source>
</evidence>
<dbReference type="Gene3D" id="1.10.10.60">
    <property type="entry name" value="Homeodomain-like"/>
    <property type="match status" value="1"/>
</dbReference>
<evidence type="ECO:0000256" key="2">
    <source>
        <dbReference type="PROSITE-ProRule" id="PRU00108"/>
    </source>
</evidence>
<evidence type="ECO:0000256" key="1">
    <source>
        <dbReference type="ARBA" id="ARBA00004123"/>
    </source>
</evidence>
<dbReference type="GO" id="GO:0003677">
    <property type="term" value="F:DNA binding"/>
    <property type="evidence" value="ECO:0007669"/>
    <property type="project" value="UniProtKB-UniRule"/>
</dbReference>
<reference evidence="6" key="1">
    <citation type="submission" date="2023-06" db="EMBL/GenBank/DDBJ databases">
        <title>Genomic analysis of the entomopathogenic nematode Steinernema hermaphroditum.</title>
        <authorList>
            <person name="Schwarz E.M."/>
            <person name="Heppert J.K."/>
            <person name="Baniya A."/>
            <person name="Schwartz H.T."/>
            <person name="Tan C.-H."/>
            <person name="Antoshechkin I."/>
            <person name="Sternberg P.W."/>
            <person name="Goodrich-Blair H."/>
            <person name="Dillman A.R."/>
        </authorList>
    </citation>
    <scope>NUCLEOTIDE SEQUENCE</scope>
    <source>
        <strain evidence="6">PS9179</strain>
        <tissue evidence="6">Whole animal</tissue>
    </source>
</reference>
<feature type="region of interest" description="Disordered" evidence="4">
    <location>
        <begin position="85"/>
        <end position="273"/>
    </location>
</feature>
<evidence type="ECO:0000259" key="5">
    <source>
        <dbReference type="PROSITE" id="PS50071"/>
    </source>
</evidence>
<feature type="compositionally biased region" description="Low complexity" evidence="4">
    <location>
        <begin position="85"/>
        <end position="103"/>
    </location>
</feature>
<dbReference type="AlphaFoldDB" id="A0AA39HJJ3"/>
<keyword evidence="2 3" id="KW-0238">DNA-binding</keyword>
<dbReference type="InterPro" id="IPR009057">
    <property type="entry name" value="Homeodomain-like_sf"/>
</dbReference>
<feature type="compositionally biased region" description="Low complexity" evidence="4">
    <location>
        <begin position="401"/>
        <end position="420"/>
    </location>
</feature>
<keyword evidence="2 3" id="KW-0539">Nucleus</keyword>
<keyword evidence="2 3" id="KW-0371">Homeobox</keyword>
<dbReference type="EMBL" id="JAUCMV010000004">
    <property type="protein sequence ID" value="KAK0407033.1"/>
    <property type="molecule type" value="Genomic_DNA"/>
</dbReference>
<feature type="domain" description="Homeobox" evidence="5">
    <location>
        <begin position="332"/>
        <end position="392"/>
    </location>
</feature>
<dbReference type="SMART" id="SM00389">
    <property type="entry name" value="HOX"/>
    <property type="match status" value="1"/>
</dbReference>
<accession>A0AA39HJJ3</accession>
<gene>
    <name evidence="6" type="ORF">QR680_018962</name>
</gene>
<feature type="compositionally biased region" description="Low complexity" evidence="4">
    <location>
        <begin position="111"/>
        <end position="138"/>
    </location>
</feature>
<dbReference type="Pfam" id="PF00046">
    <property type="entry name" value="Homeodomain"/>
    <property type="match status" value="1"/>
</dbReference>
<feature type="compositionally biased region" description="Low complexity" evidence="4">
    <location>
        <begin position="215"/>
        <end position="229"/>
    </location>
</feature>
<feature type="compositionally biased region" description="Low complexity" evidence="4">
    <location>
        <begin position="250"/>
        <end position="266"/>
    </location>
</feature>
<dbReference type="CDD" id="cd00086">
    <property type="entry name" value="homeodomain"/>
    <property type="match status" value="2"/>
</dbReference>